<organism evidence="2 3">
    <name type="scientific">Streptomyces phage Blueeyedbeauty</name>
    <dbReference type="NCBI Taxonomy" id="2250336"/>
    <lineage>
        <taxon>Viruses</taxon>
        <taxon>Duplodnaviria</taxon>
        <taxon>Heunggongvirae</taxon>
        <taxon>Uroviricota</taxon>
        <taxon>Caudoviricetes</taxon>
        <taxon>Stanwilliamsviridae</taxon>
        <taxon>Loccivirinae</taxon>
        <taxon>Annadreamyvirus</taxon>
        <taxon>Annadreamyvirus blueeyedbeauty</taxon>
    </lineage>
</organism>
<feature type="domain" description="DUF7246" evidence="1">
    <location>
        <begin position="4"/>
        <end position="101"/>
    </location>
</feature>
<dbReference type="GeneID" id="55599874"/>
<evidence type="ECO:0000259" key="1">
    <source>
        <dbReference type="Pfam" id="PF23904"/>
    </source>
</evidence>
<dbReference type="RefSeq" id="YP_009839279.1">
    <property type="nucleotide sequence ID" value="NC_048720.1"/>
</dbReference>
<dbReference type="InterPro" id="IPR055670">
    <property type="entry name" value="DUF7246"/>
</dbReference>
<dbReference type="Pfam" id="PF23904">
    <property type="entry name" value="DUF7246"/>
    <property type="match status" value="1"/>
</dbReference>
<dbReference type="KEGG" id="vg:55599874"/>
<protein>
    <recommendedName>
        <fullName evidence="1">DUF7246 domain-containing protein</fullName>
    </recommendedName>
</protein>
<proteinExistence type="predicted"/>
<dbReference type="EMBL" id="MH536814">
    <property type="protein sequence ID" value="AXH49227.1"/>
    <property type="molecule type" value="Genomic_DNA"/>
</dbReference>
<reference evidence="2 3" key="1">
    <citation type="submission" date="2018-06" db="EMBL/GenBank/DDBJ databases">
        <authorList>
            <person name="Luttrell C.E."/>
            <person name="Myers K.N."/>
            <person name="Simpson A.N."/>
            <person name="Sulollari A."/>
            <person name="Suri N."/>
            <person name="Nayek S."/>
            <person name="Bhuiyan S."/>
            <person name="Smith B.R."/>
            <person name="Hughes L.E."/>
            <person name="Garlena R.A."/>
            <person name="Russell D.A."/>
            <person name="Pope W.H."/>
            <person name="Jacobs-Sera D."/>
            <person name="Hatfull G.F."/>
        </authorList>
    </citation>
    <scope>NUCLEOTIDE SEQUENCE [LARGE SCALE GENOMIC DNA]</scope>
</reference>
<name>A0A345L1S5_9CAUD</name>
<accession>A0A345L1S5</accession>
<dbReference type="Proteomes" id="UP000258408">
    <property type="component" value="Segment"/>
</dbReference>
<sequence length="102" mass="11653">MAPRAKSAANPDSWWQGAYQNHATIEASFEYEFNGDTMVPGTKFKVKYHRGEFKFRCLATNTVTGKTWVDCIEVGSAFRSFYPEAIKGVVKPKTRRRRTKKA</sequence>
<gene>
    <name evidence="2" type="primary">84</name>
    <name evidence="2" type="ORF">SEA_BLUEEYEDBEAUTY_84</name>
</gene>
<evidence type="ECO:0000313" key="3">
    <source>
        <dbReference type="Proteomes" id="UP000258408"/>
    </source>
</evidence>
<evidence type="ECO:0000313" key="2">
    <source>
        <dbReference type="EMBL" id="AXH49227.1"/>
    </source>
</evidence>
<keyword evidence="3" id="KW-1185">Reference proteome</keyword>